<comment type="caution">
    <text evidence="16">The sequence shown here is derived from an EMBL/GenBank/DDBJ whole genome shotgun (WGS) entry which is preliminary data.</text>
</comment>
<feature type="transmembrane region" description="Helical" evidence="15">
    <location>
        <begin position="463"/>
        <end position="482"/>
    </location>
</feature>
<evidence type="ECO:0000256" key="11">
    <source>
        <dbReference type="ARBA" id="ARBA00023201"/>
    </source>
</evidence>
<keyword evidence="11" id="KW-0739">Sodium transport</keyword>
<evidence type="ECO:0000256" key="14">
    <source>
        <dbReference type="SAM" id="MobiDB-lite"/>
    </source>
</evidence>
<feature type="transmembrane region" description="Helical" evidence="15">
    <location>
        <begin position="73"/>
        <end position="92"/>
    </location>
</feature>
<dbReference type="EMBL" id="BAABLW010000007">
    <property type="protein sequence ID" value="GAA4919567.1"/>
    <property type="molecule type" value="Genomic_DNA"/>
</dbReference>
<evidence type="ECO:0000256" key="8">
    <source>
        <dbReference type="ARBA" id="ARBA00023053"/>
    </source>
</evidence>
<evidence type="ECO:0000256" key="7">
    <source>
        <dbReference type="ARBA" id="ARBA00022989"/>
    </source>
</evidence>
<evidence type="ECO:0000256" key="13">
    <source>
        <dbReference type="RuleBase" id="RU362091"/>
    </source>
</evidence>
<feature type="transmembrane region" description="Helical" evidence="15">
    <location>
        <begin position="45"/>
        <end position="67"/>
    </location>
</feature>
<dbReference type="PANTHER" id="PTHR48086:SF3">
    <property type="entry name" value="SODIUM_PROLINE SYMPORTER"/>
    <property type="match status" value="1"/>
</dbReference>
<keyword evidence="8" id="KW-0915">Sodium</keyword>
<feature type="transmembrane region" description="Helical" evidence="15">
    <location>
        <begin position="380"/>
        <end position="398"/>
    </location>
</feature>
<evidence type="ECO:0000256" key="4">
    <source>
        <dbReference type="ARBA" id="ARBA00022475"/>
    </source>
</evidence>
<keyword evidence="4" id="KW-1003">Cell membrane</keyword>
<feature type="transmembrane region" description="Helical" evidence="15">
    <location>
        <begin position="190"/>
        <end position="208"/>
    </location>
</feature>
<dbReference type="Pfam" id="PF00474">
    <property type="entry name" value="SSF"/>
    <property type="match status" value="1"/>
</dbReference>
<feature type="transmembrane region" description="Helical" evidence="15">
    <location>
        <begin position="228"/>
        <end position="249"/>
    </location>
</feature>
<evidence type="ECO:0000256" key="3">
    <source>
        <dbReference type="ARBA" id="ARBA00022448"/>
    </source>
</evidence>
<dbReference type="InterPro" id="IPR050277">
    <property type="entry name" value="Sodium:Solute_Symporter"/>
</dbReference>
<dbReference type="Gene3D" id="1.20.1730.10">
    <property type="entry name" value="Sodium/glucose cotransporter"/>
    <property type="match status" value="1"/>
</dbReference>
<name>A0ABP9FVV1_9MICC</name>
<proteinExistence type="inferred from homology"/>
<dbReference type="Proteomes" id="UP001500368">
    <property type="component" value="Unassembled WGS sequence"/>
</dbReference>
<feature type="transmembrane region" description="Helical" evidence="15">
    <location>
        <begin position="270"/>
        <end position="290"/>
    </location>
</feature>
<evidence type="ECO:0000256" key="2">
    <source>
        <dbReference type="ARBA" id="ARBA00006434"/>
    </source>
</evidence>
<keyword evidence="17" id="KW-1185">Reference proteome</keyword>
<sequence>MDASWIWLGVAIYVVIALAAAVLSRRGTSRTMSDYFLGSRRMGGFVSAMSYSATTYSAFMMIGLAGLTYAGGVGALGFELLYLCGVTLMLIFGPRFWRVGQAYGYVTPTEMIGHRYRSKAAGATTALASCLFLIPYAAVQLAGVGYLLSGMSGGAITFTQGTTVATVLAIIFAMVAGLRSVAWTDSLQAVVMIVSASLVVILVIRQLGGLGTFFDRLAADPGALSVPGTGYFTFSTFLALTLPWIFFMISNPQVSQRLYTPGSLRDLRRMMLGFMAFGFIYTMITVVWGLTARLEFQDLASGDQATPTLLASGLVPLPLGIIVMVGIMAAAISTIDSIMLTLSSMVSRDVYAPAARRLGSDEHTSAEHTSAGHSAEGRQLLVGKLVIPVIAVLAYGFAHLQLDLIAVLSVSASAGLLVMVPPIIGAFFWKRGTAAGVITSVLVAGAIVLYLEATSTRFLGQGSGVWGILAATSVFILVSLATRAPAEHAEDFIKTSRRRRKAGSAEPTPAAPAIATGSQR</sequence>
<evidence type="ECO:0000256" key="5">
    <source>
        <dbReference type="ARBA" id="ARBA00022692"/>
    </source>
</evidence>
<feature type="compositionally biased region" description="Low complexity" evidence="14">
    <location>
        <begin position="505"/>
        <end position="520"/>
    </location>
</feature>
<comment type="subcellular location">
    <subcellularLocation>
        <location evidence="1">Cell membrane</location>
        <topology evidence="1">Multi-pass membrane protein</topology>
    </subcellularLocation>
</comment>
<feature type="transmembrane region" description="Helical" evidence="15">
    <location>
        <begin position="310"/>
        <end position="335"/>
    </location>
</feature>
<evidence type="ECO:0000256" key="1">
    <source>
        <dbReference type="ARBA" id="ARBA00004651"/>
    </source>
</evidence>
<dbReference type="InterPro" id="IPR001734">
    <property type="entry name" value="Na/solute_symporter"/>
</dbReference>
<comment type="similarity">
    <text evidence="2 13">Belongs to the sodium:solute symporter (SSF) (TC 2.A.21) family.</text>
</comment>
<evidence type="ECO:0000256" key="12">
    <source>
        <dbReference type="ARBA" id="ARBA00033708"/>
    </source>
</evidence>
<evidence type="ECO:0000313" key="17">
    <source>
        <dbReference type="Proteomes" id="UP001500368"/>
    </source>
</evidence>
<reference evidence="17" key="1">
    <citation type="journal article" date="2019" name="Int. J. Syst. Evol. Microbiol.">
        <title>The Global Catalogue of Microorganisms (GCM) 10K type strain sequencing project: providing services to taxonomists for standard genome sequencing and annotation.</title>
        <authorList>
            <consortium name="The Broad Institute Genomics Platform"/>
            <consortium name="The Broad Institute Genome Sequencing Center for Infectious Disease"/>
            <person name="Wu L."/>
            <person name="Ma J."/>
        </authorList>
    </citation>
    <scope>NUCLEOTIDE SEQUENCE [LARGE SCALE GENOMIC DNA]</scope>
    <source>
        <strain evidence="17">JCM 19129</strain>
    </source>
</reference>
<dbReference type="RefSeq" id="WP_345477382.1">
    <property type="nucleotide sequence ID" value="NZ_BAABLW010000007.1"/>
</dbReference>
<dbReference type="PROSITE" id="PS50283">
    <property type="entry name" value="NA_SOLUT_SYMP_3"/>
    <property type="match status" value="1"/>
</dbReference>
<dbReference type="InterPro" id="IPR038377">
    <property type="entry name" value="Na/Glc_symporter_sf"/>
</dbReference>
<protein>
    <submittedName>
        <fullName evidence="16">Sodium:solute symporter family protein</fullName>
    </submittedName>
</protein>
<feature type="transmembrane region" description="Helical" evidence="15">
    <location>
        <begin position="158"/>
        <end position="178"/>
    </location>
</feature>
<evidence type="ECO:0000256" key="9">
    <source>
        <dbReference type="ARBA" id="ARBA00023065"/>
    </source>
</evidence>
<keyword evidence="9" id="KW-0406">Ion transport</keyword>
<keyword evidence="5 15" id="KW-0812">Transmembrane</keyword>
<organism evidence="16 17">
    <name type="scientific">Nesterenkonia rhizosphaerae</name>
    <dbReference type="NCBI Taxonomy" id="1348272"/>
    <lineage>
        <taxon>Bacteria</taxon>
        <taxon>Bacillati</taxon>
        <taxon>Actinomycetota</taxon>
        <taxon>Actinomycetes</taxon>
        <taxon>Micrococcales</taxon>
        <taxon>Micrococcaceae</taxon>
        <taxon>Nesterenkonia</taxon>
    </lineage>
</organism>
<feature type="region of interest" description="Disordered" evidence="14">
    <location>
        <begin position="496"/>
        <end position="520"/>
    </location>
</feature>
<feature type="transmembrane region" description="Helical" evidence="15">
    <location>
        <begin position="120"/>
        <end position="138"/>
    </location>
</feature>
<evidence type="ECO:0000256" key="15">
    <source>
        <dbReference type="SAM" id="Phobius"/>
    </source>
</evidence>
<dbReference type="PANTHER" id="PTHR48086">
    <property type="entry name" value="SODIUM/PROLINE SYMPORTER-RELATED"/>
    <property type="match status" value="1"/>
</dbReference>
<keyword evidence="6" id="KW-0769">Symport</keyword>
<feature type="transmembrane region" description="Helical" evidence="15">
    <location>
        <begin position="434"/>
        <end position="451"/>
    </location>
</feature>
<keyword evidence="7 15" id="KW-1133">Transmembrane helix</keyword>
<evidence type="ECO:0000256" key="10">
    <source>
        <dbReference type="ARBA" id="ARBA00023136"/>
    </source>
</evidence>
<feature type="transmembrane region" description="Helical" evidence="15">
    <location>
        <begin position="404"/>
        <end position="427"/>
    </location>
</feature>
<comment type="catalytic activity">
    <reaction evidence="12">
        <text>L-proline(in) + Na(+)(in) = L-proline(out) + Na(+)(out)</text>
        <dbReference type="Rhea" id="RHEA:28967"/>
        <dbReference type="ChEBI" id="CHEBI:29101"/>
        <dbReference type="ChEBI" id="CHEBI:60039"/>
    </reaction>
</comment>
<accession>A0ABP9FVV1</accession>
<keyword evidence="10 15" id="KW-0472">Membrane</keyword>
<dbReference type="CDD" id="cd10322">
    <property type="entry name" value="SLC5sbd"/>
    <property type="match status" value="1"/>
</dbReference>
<evidence type="ECO:0000256" key="6">
    <source>
        <dbReference type="ARBA" id="ARBA00022847"/>
    </source>
</evidence>
<gene>
    <name evidence="16" type="ORF">GCM10025790_14370</name>
</gene>
<feature type="transmembrane region" description="Helical" evidence="15">
    <location>
        <begin position="6"/>
        <end position="24"/>
    </location>
</feature>
<evidence type="ECO:0000313" key="16">
    <source>
        <dbReference type="EMBL" id="GAA4919567.1"/>
    </source>
</evidence>
<keyword evidence="3" id="KW-0813">Transport</keyword>